<dbReference type="PANTHER" id="PTHR32278:SF135">
    <property type="entry name" value="F-BOX PROTEIN PP2-B12"/>
    <property type="match status" value="1"/>
</dbReference>
<dbReference type="EMBL" id="BQNB010013120">
    <property type="protein sequence ID" value="GJT12093.1"/>
    <property type="molecule type" value="Genomic_DNA"/>
</dbReference>
<organism evidence="1 2">
    <name type="scientific">Tanacetum coccineum</name>
    <dbReference type="NCBI Taxonomy" id="301880"/>
    <lineage>
        <taxon>Eukaryota</taxon>
        <taxon>Viridiplantae</taxon>
        <taxon>Streptophyta</taxon>
        <taxon>Embryophyta</taxon>
        <taxon>Tracheophyta</taxon>
        <taxon>Spermatophyta</taxon>
        <taxon>Magnoliopsida</taxon>
        <taxon>eudicotyledons</taxon>
        <taxon>Gunneridae</taxon>
        <taxon>Pentapetalae</taxon>
        <taxon>asterids</taxon>
        <taxon>campanulids</taxon>
        <taxon>Asterales</taxon>
        <taxon>Asteraceae</taxon>
        <taxon>Asteroideae</taxon>
        <taxon>Anthemideae</taxon>
        <taxon>Anthemidinae</taxon>
        <taxon>Tanacetum</taxon>
    </lineage>
</organism>
<evidence type="ECO:0000313" key="1">
    <source>
        <dbReference type="EMBL" id="GJT12093.1"/>
    </source>
</evidence>
<gene>
    <name evidence="1" type="ORF">Tco_0859135</name>
</gene>
<dbReference type="InterPro" id="IPR025886">
    <property type="entry name" value="PP2-like"/>
</dbReference>
<name>A0ABQ5BF26_9ASTR</name>
<evidence type="ECO:0000313" key="2">
    <source>
        <dbReference type="Proteomes" id="UP001151760"/>
    </source>
</evidence>
<proteinExistence type="predicted"/>
<reference evidence="1" key="1">
    <citation type="journal article" date="2022" name="Int. J. Mol. Sci.">
        <title>Draft Genome of Tanacetum Coccineum: Genomic Comparison of Closely Related Tanacetum-Family Plants.</title>
        <authorList>
            <person name="Yamashiro T."/>
            <person name="Shiraishi A."/>
            <person name="Nakayama K."/>
            <person name="Satake H."/>
        </authorList>
    </citation>
    <scope>NUCLEOTIDE SEQUENCE</scope>
</reference>
<reference evidence="1" key="2">
    <citation type="submission" date="2022-01" db="EMBL/GenBank/DDBJ databases">
        <authorList>
            <person name="Yamashiro T."/>
            <person name="Shiraishi A."/>
            <person name="Satake H."/>
            <person name="Nakayama K."/>
        </authorList>
    </citation>
    <scope>NUCLEOTIDE SEQUENCE</scope>
</reference>
<comment type="caution">
    <text evidence="1">The sequence shown here is derived from an EMBL/GenBank/DDBJ whole genome shotgun (WGS) entry which is preliminary data.</text>
</comment>
<accession>A0ABQ5BF26</accession>
<dbReference type="Pfam" id="PF14299">
    <property type="entry name" value="PP2"/>
    <property type="match status" value="1"/>
</dbReference>
<protein>
    <submittedName>
        <fullName evidence="1">Kinase-like domain, phloem protein 2-like protein</fullName>
    </submittedName>
</protein>
<sequence>MEATSTISRFGEVAVITCSFFDIQKKIKFDVVSPETTYAIYLIYKLPQHQSKFPGLLQISRYPEYRYIYLVSPPETPIIGQKLDENTHKYNPLNRPIQDYSPRQRRSDGWMDVKVWQFQTRSSPSTETINIDIWLRTPDGADIDRLIIESIELRPIVGHSV</sequence>
<dbReference type="Proteomes" id="UP001151760">
    <property type="component" value="Unassembled WGS sequence"/>
</dbReference>
<keyword evidence="2" id="KW-1185">Reference proteome</keyword>
<dbReference type="PANTHER" id="PTHR32278">
    <property type="entry name" value="F-BOX DOMAIN-CONTAINING PROTEIN"/>
    <property type="match status" value="1"/>
</dbReference>